<dbReference type="GO" id="GO:0005886">
    <property type="term" value="C:plasma membrane"/>
    <property type="evidence" value="ECO:0007669"/>
    <property type="project" value="UniProtKB-SubCell"/>
</dbReference>
<dbReference type="SUPFAM" id="SSF51306">
    <property type="entry name" value="LexA/Signal peptidase"/>
    <property type="match status" value="1"/>
</dbReference>
<dbReference type="Proteomes" id="UP000271573">
    <property type="component" value="Chromosome"/>
</dbReference>
<dbReference type="InterPro" id="IPR000223">
    <property type="entry name" value="Pept_S26A_signal_pept_1"/>
</dbReference>
<feature type="domain" description="Peptidase S26" evidence="9">
    <location>
        <begin position="12"/>
        <end position="213"/>
    </location>
</feature>
<feature type="active site" evidence="7">
    <location>
        <position position="41"/>
    </location>
</feature>
<evidence type="ECO:0000256" key="4">
    <source>
        <dbReference type="ARBA" id="ARBA00013208"/>
    </source>
</evidence>
<dbReference type="AlphaFoldDB" id="A0A3G9IGT2"/>
<evidence type="ECO:0000256" key="1">
    <source>
        <dbReference type="ARBA" id="ARBA00000677"/>
    </source>
</evidence>
<dbReference type="PROSITE" id="PS00761">
    <property type="entry name" value="SPASE_I_3"/>
    <property type="match status" value="1"/>
</dbReference>
<sequence length="231" mass="24986">MSFRRRLSARQEILLVVAAAVVVFALVQTFFAQQFYVPSGSMEPTLHVNDRILVDKTSTWSGSPIRGDVVVFSDPGGWDDRAANPGGINGVLSAIGLYPSDNHIVKRVIGIAGDTITCCNPQGQLSVNGHALDEHTYAVPGVWDGKTCYGPMIPNCRWSAGPVPPGYLFVMGDNRAHSADSTVHLCTAAETDCHDVPWVPVDNVVGRVFAIIWPVGRWTWLSRPAAFGEIS</sequence>
<keyword evidence="6 8" id="KW-0378">Hydrolase</keyword>
<evidence type="ECO:0000256" key="7">
    <source>
        <dbReference type="PIRSR" id="PIRSR600223-1"/>
    </source>
</evidence>
<feature type="active site" evidence="7">
    <location>
        <position position="106"/>
    </location>
</feature>
<dbReference type="InterPro" id="IPR019758">
    <property type="entry name" value="Pept_S26A_signal_pept_1_CS"/>
</dbReference>
<dbReference type="PANTHER" id="PTHR43390">
    <property type="entry name" value="SIGNAL PEPTIDASE I"/>
    <property type="match status" value="1"/>
</dbReference>
<organism evidence="10 11">
    <name type="scientific">Nocardioides baekrokdamisoli</name>
    <dbReference type="NCBI Taxonomy" id="1804624"/>
    <lineage>
        <taxon>Bacteria</taxon>
        <taxon>Bacillati</taxon>
        <taxon>Actinomycetota</taxon>
        <taxon>Actinomycetes</taxon>
        <taxon>Propionibacteriales</taxon>
        <taxon>Nocardioidaceae</taxon>
        <taxon>Nocardioides</taxon>
    </lineage>
</organism>
<evidence type="ECO:0000313" key="10">
    <source>
        <dbReference type="EMBL" id="BBH18217.1"/>
    </source>
</evidence>
<dbReference type="KEGG" id="nbe:Back2_25040"/>
<evidence type="ECO:0000313" key="11">
    <source>
        <dbReference type="Proteomes" id="UP000271573"/>
    </source>
</evidence>
<dbReference type="PRINTS" id="PR00727">
    <property type="entry name" value="LEADERPTASE"/>
</dbReference>
<name>A0A3G9IGT2_9ACTN</name>
<dbReference type="Pfam" id="PF10502">
    <property type="entry name" value="Peptidase_S26"/>
    <property type="match status" value="1"/>
</dbReference>
<gene>
    <name evidence="10" type="ORF">Back2_25040</name>
</gene>
<evidence type="ECO:0000256" key="2">
    <source>
        <dbReference type="ARBA" id="ARBA00004401"/>
    </source>
</evidence>
<dbReference type="PROSITE" id="PS00501">
    <property type="entry name" value="SPASE_I_1"/>
    <property type="match status" value="1"/>
</dbReference>
<dbReference type="EMBL" id="AP019307">
    <property type="protein sequence ID" value="BBH18217.1"/>
    <property type="molecule type" value="Genomic_DNA"/>
</dbReference>
<dbReference type="GO" id="GO:0006465">
    <property type="term" value="P:signal peptide processing"/>
    <property type="evidence" value="ECO:0007669"/>
    <property type="project" value="InterPro"/>
</dbReference>
<evidence type="ECO:0000256" key="3">
    <source>
        <dbReference type="ARBA" id="ARBA00009370"/>
    </source>
</evidence>
<dbReference type="EC" id="3.4.21.89" evidence="4 8"/>
<dbReference type="RefSeq" id="WP_231998719.1">
    <property type="nucleotide sequence ID" value="NZ_AP019307.1"/>
</dbReference>
<evidence type="ECO:0000256" key="6">
    <source>
        <dbReference type="ARBA" id="ARBA00022801"/>
    </source>
</evidence>
<keyword evidence="5 8" id="KW-0645">Protease</keyword>
<keyword evidence="11" id="KW-1185">Reference proteome</keyword>
<accession>A0A3G9IGT2</accession>
<dbReference type="GO" id="GO:0004252">
    <property type="term" value="F:serine-type endopeptidase activity"/>
    <property type="evidence" value="ECO:0007669"/>
    <property type="project" value="InterPro"/>
</dbReference>
<proteinExistence type="inferred from homology"/>
<dbReference type="CDD" id="cd06530">
    <property type="entry name" value="S26_SPase_I"/>
    <property type="match status" value="1"/>
</dbReference>
<protein>
    <recommendedName>
        <fullName evidence="4 8">Signal peptidase I</fullName>
        <ecNumber evidence="4 8">3.4.21.89</ecNumber>
    </recommendedName>
</protein>
<reference evidence="10 11" key="1">
    <citation type="submission" date="2018-11" db="EMBL/GenBank/DDBJ databases">
        <title>Complete genome sequence of Nocardioides baekrokdamisoli strain KCTC 39748.</title>
        <authorList>
            <person name="Kang S.W."/>
            <person name="Lee K.C."/>
            <person name="Kim K.K."/>
            <person name="Kim J.S."/>
            <person name="Kim D.S."/>
            <person name="Ko S.H."/>
            <person name="Yang S.H."/>
            <person name="Shin Y.K."/>
            <person name="Lee J.S."/>
        </authorList>
    </citation>
    <scope>NUCLEOTIDE SEQUENCE [LARGE SCALE GENOMIC DNA]</scope>
    <source>
        <strain evidence="10 11">KCTC 39748</strain>
    </source>
</reference>
<evidence type="ECO:0000256" key="8">
    <source>
        <dbReference type="RuleBase" id="RU362042"/>
    </source>
</evidence>
<dbReference type="InterPro" id="IPR036286">
    <property type="entry name" value="LexA/Signal_pep-like_sf"/>
</dbReference>
<dbReference type="InterPro" id="IPR019756">
    <property type="entry name" value="Pept_S26A_signal_pept_1_Ser-AS"/>
</dbReference>
<dbReference type="Gene3D" id="2.10.109.10">
    <property type="entry name" value="Umud Fragment, subunit A"/>
    <property type="match status" value="1"/>
</dbReference>
<dbReference type="InterPro" id="IPR019533">
    <property type="entry name" value="Peptidase_S26"/>
</dbReference>
<comment type="catalytic activity">
    <reaction evidence="1 8">
        <text>Cleavage of hydrophobic, N-terminal signal or leader sequences from secreted and periplasmic proteins.</text>
        <dbReference type="EC" id="3.4.21.89"/>
    </reaction>
</comment>
<dbReference type="NCBIfam" id="TIGR02227">
    <property type="entry name" value="sigpep_I_bact"/>
    <property type="match status" value="1"/>
</dbReference>
<comment type="subcellular location">
    <subcellularLocation>
        <location evidence="2">Cell membrane</location>
        <topology evidence="2">Single-pass type II membrane protein</topology>
    </subcellularLocation>
    <subcellularLocation>
        <location evidence="8">Membrane</location>
        <topology evidence="8">Single-pass type II membrane protein</topology>
    </subcellularLocation>
</comment>
<comment type="similarity">
    <text evidence="3 8">Belongs to the peptidase S26 family.</text>
</comment>
<evidence type="ECO:0000256" key="5">
    <source>
        <dbReference type="ARBA" id="ARBA00022670"/>
    </source>
</evidence>
<dbReference type="PANTHER" id="PTHR43390:SF1">
    <property type="entry name" value="CHLOROPLAST PROCESSING PEPTIDASE"/>
    <property type="match status" value="1"/>
</dbReference>
<evidence type="ECO:0000259" key="9">
    <source>
        <dbReference type="Pfam" id="PF10502"/>
    </source>
</evidence>
<dbReference type="GO" id="GO:0009003">
    <property type="term" value="F:signal peptidase activity"/>
    <property type="evidence" value="ECO:0007669"/>
    <property type="project" value="UniProtKB-EC"/>
</dbReference>